<dbReference type="eggNOG" id="COG3637">
    <property type="taxonomic scope" value="Bacteria"/>
</dbReference>
<evidence type="ECO:0000313" key="4">
    <source>
        <dbReference type="EMBL" id="ACR13775.1"/>
    </source>
</evidence>
<reference evidence="4 5" key="1">
    <citation type="journal article" date="2009" name="PLoS ONE">
        <title>The complete genome of Teredinibacter turnerae T7901: an intracellular endosymbiont of marine wood-boring bivalves (shipworms).</title>
        <authorList>
            <person name="Yang J.C."/>
            <person name="Madupu R."/>
            <person name="Durkin A.S."/>
            <person name="Ekborg N.A."/>
            <person name="Pedamallu C.S."/>
            <person name="Hostetler J.B."/>
            <person name="Radune D."/>
            <person name="Toms B.S."/>
            <person name="Henrissat B."/>
            <person name="Coutinho P.M."/>
            <person name="Schwarz S."/>
            <person name="Field L."/>
            <person name="Trindade-Silva A.E."/>
            <person name="Soares C.A.G."/>
            <person name="Elshahawi S."/>
            <person name="Hanora A."/>
            <person name="Schmidt E.W."/>
            <person name="Haygood M.G."/>
            <person name="Posfai J."/>
            <person name="Benner J."/>
            <person name="Madinger C."/>
            <person name="Nove J."/>
            <person name="Anton B."/>
            <person name="Chaudhary K."/>
            <person name="Foster J."/>
            <person name="Holman A."/>
            <person name="Kumar S."/>
            <person name="Lessard P.A."/>
            <person name="Luyten Y.A."/>
            <person name="Slatko B."/>
            <person name="Wood N."/>
            <person name="Wu B."/>
            <person name="Teplitski M."/>
            <person name="Mougous J.D."/>
            <person name="Ward N."/>
            <person name="Eisen J.A."/>
            <person name="Badger J.H."/>
            <person name="Distel D.L."/>
        </authorList>
    </citation>
    <scope>NUCLEOTIDE SEQUENCE [LARGE SCALE GENOMIC DNA]</scope>
    <source>
        <strain evidence="5">ATCC 39867 / T7901</strain>
    </source>
</reference>
<evidence type="ECO:0000259" key="3">
    <source>
        <dbReference type="Pfam" id="PF13505"/>
    </source>
</evidence>
<protein>
    <recommendedName>
        <fullName evidence="3">Outer membrane protein beta-barrel domain-containing protein</fullName>
    </recommendedName>
</protein>
<dbReference type="HOGENOM" id="CLU_1460629_0_0_6"/>
<keyword evidence="1 2" id="KW-0732">Signal</keyword>
<dbReference type="SUPFAM" id="SSF56925">
    <property type="entry name" value="OMPA-like"/>
    <property type="match status" value="1"/>
</dbReference>
<accession>C5BJ16</accession>
<organism evidence="4 5">
    <name type="scientific">Teredinibacter turnerae (strain ATCC 39867 / T7901)</name>
    <dbReference type="NCBI Taxonomy" id="377629"/>
    <lineage>
        <taxon>Bacteria</taxon>
        <taxon>Pseudomonadati</taxon>
        <taxon>Pseudomonadota</taxon>
        <taxon>Gammaproteobacteria</taxon>
        <taxon>Cellvibrionales</taxon>
        <taxon>Cellvibrionaceae</taxon>
        <taxon>Teredinibacter</taxon>
    </lineage>
</organism>
<dbReference type="RefSeq" id="WP_015819890.1">
    <property type="nucleotide sequence ID" value="NC_012997.1"/>
</dbReference>
<dbReference type="AlphaFoldDB" id="C5BJ16"/>
<feature type="chain" id="PRO_5002946355" description="Outer membrane protein beta-barrel domain-containing protein" evidence="2">
    <location>
        <begin position="19"/>
        <end position="185"/>
    </location>
</feature>
<proteinExistence type="predicted"/>
<dbReference type="InterPro" id="IPR027385">
    <property type="entry name" value="Beta-barrel_OMP"/>
</dbReference>
<dbReference type="Proteomes" id="UP000009080">
    <property type="component" value="Chromosome"/>
</dbReference>
<dbReference type="Pfam" id="PF13505">
    <property type="entry name" value="OMP_b-brl"/>
    <property type="match status" value="1"/>
</dbReference>
<gene>
    <name evidence="4" type="ordered locus">TERTU_4418</name>
</gene>
<evidence type="ECO:0000313" key="5">
    <source>
        <dbReference type="Proteomes" id="UP000009080"/>
    </source>
</evidence>
<dbReference type="NCBIfam" id="TIGR01414">
    <property type="entry name" value="autotrans_barl"/>
    <property type="match status" value="1"/>
</dbReference>
<dbReference type="InterPro" id="IPR006315">
    <property type="entry name" value="OM_autotransptr_brl_dom"/>
</dbReference>
<evidence type="ECO:0000256" key="1">
    <source>
        <dbReference type="ARBA" id="ARBA00022729"/>
    </source>
</evidence>
<dbReference type="STRING" id="377629.TERTU_4418"/>
<evidence type="ECO:0000256" key="2">
    <source>
        <dbReference type="SAM" id="SignalP"/>
    </source>
</evidence>
<keyword evidence="5" id="KW-1185">Reference proteome</keyword>
<dbReference type="EMBL" id="CP001614">
    <property type="protein sequence ID" value="ACR13775.1"/>
    <property type="molecule type" value="Genomic_DNA"/>
</dbReference>
<dbReference type="InterPro" id="IPR011250">
    <property type="entry name" value="OMP/PagP_B-barrel"/>
</dbReference>
<name>C5BJ16_TERTT</name>
<feature type="domain" description="Outer membrane protein beta-barrel" evidence="3">
    <location>
        <begin position="5"/>
        <end position="185"/>
    </location>
</feature>
<dbReference type="GO" id="GO:0019867">
    <property type="term" value="C:outer membrane"/>
    <property type="evidence" value="ECO:0007669"/>
    <property type="project" value="InterPro"/>
</dbReference>
<dbReference type="KEGG" id="ttu:TERTU_4418"/>
<dbReference type="Gene3D" id="2.40.160.20">
    <property type="match status" value="1"/>
</dbReference>
<sequence>MRIFIIPAVMLFALPTYADNLSGFYAGGNANFIDGNATLGAGNDVEFRSIEAFGGYKLNGWVGGETRTGLGLSGESYSIGTGDAQQNIELGIDYYQSIYYRVEKANQVAKLYGLVGATFLQWGRDVDYMDGSTLEDSYTETGFSYGLGVGFVMNENTNLNFEYRQLINTDTVEFTVINVGFDFRF</sequence>
<feature type="signal peptide" evidence="2">
    <location>
        <begin position="1"/>
        <end position="18"/>
    </location>
</feature>